<accession>A0A6P7PW16</accession>
<dbReference type="Proteomes" id="UP000515126">
    <property type="component" value="Chromosome 2"/>
</dbReference>
<evidence type="ECO:0000313" key="2">
    <source>
        <dbReference type="Proteomes" id="UP000515126"/>
    </source>
</evidence>
<dbReference type="GeneID" id="115029060"/>
<evidence type="ECO:0000256" key="1">
    <source>
        <dbReference type="SAM" id="MobiDB-lite"/>
    </source>
</evidence>
<protein>
    <submittedName>
        <fullName evidence="3">Uncharacterized protein LOC115029060</fullName>
    </submittedName>
</protein>
<dbReference type="KEGG" id="mcal:115029060"/>
<feature type="compositionally biased region" description="Polar residues" evidence="1">
    <location>
        <begin position="113"/>
        <end position="124"/>
    </location>
</feature>
<organism evidence="2 3">
    <name type="scientific">Mus caroli</name>
    <name type="common">Ryukyu mouse</name>
    <name type="synonym">Ricefield mouse</name>
    <dbReference type="NCBI Taxonomy" id="10089"/>
    <lineage>
        <taxon>Eukaryota</taxon>
        <taxon>Metazoa</taxon>
        <taxon>Chordata</taxon>
        <taxon>Craniata</taxon>
        <taxon>Vertebrata</taxon>
        <taxon>Euteleostomi</taxon>
        <taxon>Mammalia</taxon>
        <taxon>Eutheria</taxon>
        <taxon>Euarchontoglires</taxon>
        <taxon>Glires</taxon>
        <taxon>Rodentia</taxon>
        <taxon>Myomorpha</taxon>
        <taxon>Muroidea</taxon>
        <taxon>Muridae</taxon>
        <taxon>Murinae</taxon>
        <taxon>Mus</taxon>
        <taxon>Mus</taxon>
    </lineage>
</organism>
<dbReference type="RefSeq" id="XP_029325068.1">
    <property type="nucleotide sequence ID" value="XM_029469208.1"/>
</dbReference>
<reference evidence="3" key="1">
    <citation type="submission" date="2025-08" db="UniProtKB">
        <authorList>
            <consortium name="RefSeq"/>
        </authorList>
    </citation>
    <scope>IDENTIFICATION</scope>
</reference>
<proteinExistence type="predicted"/>
<sequence>MRIAVCGDSCTGRRLGRAPPGYGSWAQILGLDEQCCLVTSDTGPFTVQLPSPPPQFRALAPLPHPTSCSPRFTPRRLQTRLWGPHEERLCWDHAPKVRGCPLRPAAGAVGSGPNESQEFLSAWK</sequence>
<gene>
    <name evidence="3" type="primary">LOC115029060</name>
</gene>
<keyword evidence="2" id="KW-1185">Reference proteome</keyword>
<feature type="region of interest" description="Disordered" evidence="1">
    <location>
        <begin position="104"/>
        <end position="124"/>
    </location>
</feature>
<name>A0A6P7PW16_MUSCR</name>
<dbReference type="AlphaFoldDB" id="A0A6P7PW16"/>
<evidence type="ECO:0000313" key="3">
    <source>
        <dbReference type="RefSeq" id="XP_029325068.1"/>
    </source>
</evidence>